<dbReference type="PANTHER" id="PTHR12526:SF595">
    <property type="entry name" value="BLL5217 PROTEIN"/>
    <property type="match status" value="1"/>
</dbReference>
<keyword evidence="6" id="KW-1185">Reference proteome</keyword>
<dbReference type="Gene3D" id="3.40.50.2000">
    <property type="entry name" value="Glycogen Phosphorylase B"/>
    <property type="match status" value="2"/>
</dbReference>
<proteinExistence type="predicted"/>
<dbReference type="InterPro" id="IPR028098">
    <property type="entry name" value="Glyco_trans_4-like_N"/>
</dbReference>
<feature type="domain" description="Glycosyltransferase subfamily 4-like N-terminal" evidence="4">
    <location>
        <begin position="19"/>
        <end position="181"/>
    </location>
</feature>
<dbReference type="GO" id="GO:0016757">
    <property type="term" value="F:glycosyltransferase activity"/>
    <property type="evidence" value="ECO:0007669"/>
    <property type="project" value="UniProtKB-KW"/>
</dbReference>
<evidence type="ECO:0000259" key="4">
    <source>
        <dbReference type="Pfam" id="PF13439"/>
    </source>
</evidence>
<evidence type="ECO:0000256" key="2">
    <source>
        <dbReference type="ARBA" id="ARBA00022679"/>
    </source>
</evidence>
<dbReference type="EMBL" id="JBHRZH010000037">
    <property type="protein sequence ID" value="MFC3765422.1"/>
    <property type="molecule type" value="Genomic_DNA"/>
</dbReference>
<evidence type="ECO:0000313" key="6">
    <source>
        <dbReference type="Proteomes" id="UP001595699"/>
    </source>
</evidence>
<dbReference type="InterPro" id="IPR001296">
    <property type="entry name" value="Glyco_trans_1"/>
</dbReference>
<comment type="caution">
    <text evidence="5">The sequence shown here is derived from an EMBL/GenBank/DDBJ whole genome shotgun (WGS) entry which is preliminary data.</text>
</comment>
<evidence type="ECO:0000313" key="5">
    <source>
        <dbReference type="EMBL" id="MFC3765422.1"/>
    </source>
</evidence>
<dbReference type="Proteomes" id="UP001595699">
    <property type="component" value="Unassembled WGS sequence"/>
</dbReference>
<dbReference type="PANTHER" id="PTHR12526">
    <property type="entry name" value="GLYCOSYLTRANSFERASE"/>
    <property type="match status" value="1"/>
</dbReference>
<keyword evidence="2 5" id="KW-0808">Transferase</keyword>
<keyword evidence="1 5" id="KW-0328">Glycosyltransferase</keyword>
<reference evidence="6" key="1">
    <citation type="journal article" date="2019" name="Int. J. Syst. Evol. Microbiol.">
        <title>The Global Catalogue of Microorganisms (GCM) 10K type strain sequencing project: providing services to taxonomists for standard genome sequencing and annotation.</title>
        <authorList>
            <consortium name="The Broad Institute Genomics Platform"/>
            <consortium name="The Broad Institute Genome Sequencing Center for Infectious Disease"/>
            <person name="Wu L."/>
            <person name="Ma J."/>
        </authorList>
    </citation>
    <scope>NUCLEOTIDE SEQUENCE [LARGE SCALE GENOMIC DNA]</scope>
    <source>
        <strain evidence="6">CGMCC 4.7241</strain>
    </source>
</reference>
<organism evidence="5 6">
    <name type="scientific">Tenggerimyces flavus</name>
    <dbReference type="NCBI Taxonomy" id="1708749"/>
    <lineage>
        <taxon>Bacteria</taxon>
        <taxon>Bacillati</taxon>
        <taxon>Actinomycetota</taxon>
        <taxon>Actinomycetes</taxon>
        <taxon>Propionibacteriales</taxon>
        <taxon>Nocardioidaceae</taxon>
        <taxon>Tenggerimyces</taxon>
    </lineage>
</organism>
<evidence type="ECO:0000259" key="3">
    <source>
        <dbReference type="Pfam" id="PF00534"/>
    </source>
</evidence>
<dbReference type="Pfam" id="PF00534">
    <property type="entry name" value="Glycos_transf_1"/>
    <property type="match status" value="1"/>
</dbReference>
<dbReference type="EC" id="2.4.-.-" evidence="5"/>
<dbReference type="RefSeq" id="WP_205121196.1">
    <property type="nucleotide sequence ID" value="NZ_JAFBCM010000001.1"/>
</dbReference>
<sequence>MRVALLSLFWNPIREPFTGGTEVFVHDLAEGLLERGIEVVVYGCKGTRIADVEVRTFGTDPGRVLNPTRLSFMPGFGVAHQRDFEDELFHRIVIDAMEDPSIDLVHNNSFSPVPLYVSKWAPKPVVHTLHSPAGPSALARAVSVMASADTAHICCVSESQRRGWDALPANTPVIWNGVRTDNLPPTEGNSDGSLAFVGRIDPTKGVEDAIEAAHHLEMPLNIFGPVPPHCEDYFHNVVEPLVRGSGIVYYHGHLKRAALYERLRLAQALLFPVKWEEPFGYVLVEAMAIGVPVVSYGRGAAAELIDRGLTGYVVSPDNLEHLIDAVRMTEDLDRIRCSRTAREKFDHRHCLDRYVTLYVDVLSERDQTSCRAVVRDRTSAAHP</sequence>
<name>A0ABV7YK35_9ACTN</name>
<evidence type="ECO:0000256" key="1">
    <source>
        <dbReference type="ARBA" id="ARBA00022676"/>
    </source>
</evidence>
<accession>A0ABV7YK35</accession>
<protein>
    <submittedName>
        <fullName evidence="5">Glycosyltransferase</fullName>
        <ecNumber evidence="5">2.4.-.-</ecNumber>
    </submittedName>
</protein>
<dbReference type="SUPFAM" id="SSF53756">
    <property type="entry name" value="UDP-Glycosyltransferase/glycogen phosphorylase"/>
    <property type="match status" value="1"/>
</dbReference>
<dbReference type="Pfam" id="PF13439">
    <property type="entry name" value="Glyco_transf_4"/>
    <property type="match status" value="1"/>
</dbReference>
<gene>
    <name evidence="5" type="ORF">ACFOUW_31635</name>
</gene>
<feature type="domain" description="Glycosyl transferase family 1" evidence="3">
    <location>
        <begin position="194"/>
        <end position="332"/>
    </location>
</feature>